<comment type="subcellular location">
    <subcellularLocation>
        <location evidence="8">Plastid</location>
        <location evidence="8">Chloroplast</location>
    </subcellularLocation>
</comment>
<feature type="binding site" evidence="8">
    <location>
        <position position="69"/>
    </location>
    <ligand>
        <name>Zn(2+)</name>
        <dbReference type="ChEBI" id="CHEBI:29105"/>
    </ligand>
</feature>
<dbReference type="InterPro" id="IPR000722">
    <property type="entry name" value="RNA_pol_asu"/>
</dbReference>
<evidence type="ECO:0000256" key="7">
    <source>
        <dbReference type="ARBA" id="ARBA00048552"/>
    </source>
</evidence>
<dbReference type="RefSeq" id="YP_009690647.1">
    <property type="nucleotide sequence ID" value="NC_044682.1"/>
</dbReference>
<dbReference type="GO" id="GO:0003899">
    <property type="term" value="F:DNA-directed RNA polymerase activity"/>
    <property type="evidence" value="ECO:0007669"/>
    <property type="project" value="UniProtKB-UniRule"/>
</dbReference>
<feature type="domain" description="RNA polymerase N-terminal" evidence="10">
    <location>
        <begin position="266"/>
        <end position="547"/>
    </location>
</feature>
<dbReference type="HAMAP" id="MF_01323">
    <property type="entry name" value="RNApol_bact_RpoC1"/>
    <property type="match status" value="1"/>
</dbReference>
<accession>A0A5B9RLU9</accession>
<sequence length="700" mass="80310">MIHRTNYQQLQIGLASPEQIRGWAERELPNGDVVGQVNQPYTLHHKTHKPERDGSFCERIFGPVKSGVCACGNYRSVDNKEGYSNFCKHCGVEFIDSRVRRYQMGYIKLACPVTHVWFLKRIPSYIANLLAKPLKESESPVYCDVYPNLFLARPVAARPNLLRLRGLFNYEDRSWRNMLPAFFSTRNYETLQRNEIATGGEAIKKGLTGLNLQSVIDRAYLEWQALAKQKPVENEWEDRTIQRRKDLLVRRMKLAKDFLRTDLKPEWMVLDLLPVLPPELRPIVELYEGELVTSDLNELYRKIIYRNNTLVEFLLGSEFTPEGLIVCQKRLIQEAVDALIDNGIRGQPMRDINNRPYKSLSEVIEGKEGRFRENLLGKRVDYSGRSVIVVGPSLSLHQCGLPREMSIELFQVFVIRILIGRHLACNLRAAKSMIRKGDPIIWEVLQEVLQGHPVLLNRAPTLHRLGIQAFQPILIEGRAIRLHPLVCGGFNADLDGDQMAVHVPLSLEAQIEARLLMFSHINMLSPATGDSVFVPSQDMLLGIYVLTIDNKQGIYGNRHSVLVGENNVYYVKIPSFSNYYDILRAKESNQIDFCSFLWLRWEINLEMISSKIRELPIESQYESSGTSLQSYDNYQIRRCRRGYISGIYILTTAGRILLNQQLKEAMQGVSKASQFICTTLFASDMMTQYEKLLSNCNNEE</sequence>
<dbReference type="GO" id="GO:0009507">
    <property type="term" value="C:chloroplast"/>
    <property type="evidence" value="ECO:0007669"/>
    <property type="project" value="UniProtKB-SubCell"/>
</dbReference>
<keyword evidence="6 8" id="KW-0804">Transcription</keyword>
<dbReference type="Gene3D" id="4.10.860.120">
    <property type="entry name" value="RNA polymerase II, clamp domain"/>
    <property type="match status" value="1"/>
</dbReference>
<evidence type="ECO:0000256" key="5">
    <source>
        <dbReference type="ARBA" id="ARBA00022695"/>
    </source>
</evidence>
<dbReference type="SUPFAM" id="SSF64484">
    <property type="entry name" value="beta and beta-prime subunits of DNA dependent RNA-polymerase"/>
    <property type="match status" value="1"/>
</dbReference>
<dbReference type="GO" id="GO:0000428">
    <property type="term" value="C:DNA-directed RNA polymerase complex"/>
    <property type="evidence" value="ECO:0007669"/>
    <property type="project" value="UniProtKB-KW"/>
</dbReference>
<name>A0A5B9RLU9_9MONI</name>
<evidence type="ECO:0000259" key="10">
    <source>
        <dbReference type="SMART" id="SM00663"/>
    </source>
</evidence>
<gene>
    <name evidence="8 11" type="primary">rpoC1</name>
</gene>
<comment type="similarity">
    <text evidence="2 8">Belongs to the RNA polymerase beta' chain family. RpoC1 subfamily.</text>
</comment>
<dbReference type="PANTHER" id="PTHR19376:SF54">
    <property type="entry name" value="DNA-DIRECTED RNA POLYMERASE SUBUNIT BETA"/>
    <property type="match status" value="1"/>
</dbReference>
<dbReference type="InterPro" id="IPR007080">
    <property type="entry name" value="RNA_pol_Rpb1_1"/>
</dbReference>
<keyword evidence="5 8" id="KW-0548">Nucleotidyltransferase</keyword>
<dbReference type="GO" id="GO:0006351">
    <property type="term" value="P:DNA-templated transcription"/>
    <property type="evidence" value="ECO:0007669"/>
    <property type="project" value="UniProtKB-UniRule"/>
</dbReference>
<dbReference type="EC" id="2.7.7.6" evidence="8"/>
<evidence type="ECO:0000256" key="2">
    <source>
        <dbReference type="ARBA" id="ARBA00007207"/>
    </source>
</evidence>
<dbReference type="InterPro" id="IPR045867">
    <property type="entry name" value="DNA-dir_RpoC_beta_prime"/>
</dbReference>
<evidence type="ECO:0000256" key="6">
    <source>
        <dbReference type="ARBA" id="ARBA00023163"/>
    </source>
</evidence>
<keyword evidence="8" id="KW-0862">Zinc</keyword>
<evidence type="ECO:0000256" key="3">
    <source>
        <dbReference type="ARBA" id="ARBA00022478"/>
    </source>
</evidence>
<dbReference type="AlphaFoldDB" id="A0A5B9RLU9"/>
<protein>
    <recommendedName>
        <fullName evidence="8">DNA-directed RNA polymerase subunit beta'</fullName>
        <ecNumber evidence="8">2.7.7.6</ecNumber>
    </recommendedName>
    <alternativeName>
        <fullName evidence="8">PEP</fullName>
    </alternativeName>
    <alternativeName>
        <fullName evidence="8">Plastid-encoded RNA polymerase subunit beta'</fullName>
        <shortName evidence="8">RNA polymerase subunit beta'</shortName>
    </alternativeName>
</protein>
<dbReference type="EMBL" id="MK705752">
    <property type="protein sequence ID" value="QEG57427.1"/>
    <property type="molecule type" value="Genomic_DNA"/>
</dbReference>
<feature type="binding site" evidence="8">
    <location>
        <position position="497"/>
    </location>
    <ligand>
        <name>Mg(2+)</name>
        <dbReference type="ChEBI" id="CHEBI:18420"/>
    </ligand>
</feature>
<reference evidence="11" key="1">
    <citation type="journal article" date="2019" name="Bot. J. Linn. Soc.">
        <title>Dynamism in plastome structure observed across the phylogenetic tree of ferns.</title>
        <authorList>
            <person name="Lehtonen S."/>
            <person name="Cardenas G.G."/>
        </authorList>
    </citation>
    <scope>NUCLEOTIDE SEQUENCE</scope>
</reference>
<feature type="binding site" evidence="8">
    <location>
        <position position="87"/>
    </location>
    <ligand>
        <name>Zn(2+)</name>
        <dbReference type="ChEBI" id="CHEBI:29105"/>
    </ligand>
</feature>
<dbReference type="Pfam" id="PF04997">
    <property type="entry name" value="RNA_pol_Rpb1_1"/>
    <property type="match status" value="1"/>
</dbReference>
<keyword evidence="8" id="KW-0460">Magnesium</keyword>
<feature type="binding site" evidence="8">
    <location>
        <position position="90"/>
    </location>
    <ligand>
        <name>Zn(2+)</name>
        <dbReference type="ChEBI" id="CHEBI:29105"/>
    </ligand>
</feature>
<dbReference type="Gene3D" id="1.10.40.90">
    <property type="match status" value="1"/>
</dbReference>
<feature type="binding site" evidence="8">
    <location>
        <position position="71"/>
    </location>
    <ligand>
        <name>Zn(2+)</name>
        <dbReference type="ChEBI" id="CHEBI:29105"/>
    </ligand>
</feature>
<dbReference type="InterPro" id="IPR044893">
    <property type="entry name" value="RNA_pol_Rpb1_clamp_domain"/>
</dbReference>
<dbReference type="GO" id="GO:0000287">
    <property type="term" value="F:magnesium ion binding"/>
    <property type="evidence" value="ECO:0007669"/>
    <property type="project" value="UniProtKB-UniRule"/>
</dbReference>
<keyword evidence="3 8" id="KW-0240">DNA-directed RNA polymerase</keyword>
<evidence type="ECO:0000256" key="4">
    <source>
        <dbReference type="ARBA" id="ARBA00022679"/>
    </source>
</evidence>
<evidence type="ECO:0000256" key="1">
    <source>
        <dbReference type="ARBA" id="ARBA00004026"/>
    </source>
</evidence>
<dbReference type="Pfam" id="PF00623">
    <property type="entry name" value="RNA_pol_Rpb1_2"/>
    <property type="match status" value="2"/>
</dbReference>
<dbReference type="PANTHER" id="PTHR19376">
    <property type="entry name" value="DNA-DIRECTED RNA POLYMERASE"/>
    <property type="match status" value="1"/>
</dbReference>
<organism evidence="11">
    <name type="scientific">Lomariopsis japurensis</name>
    <dbReference type="NCBI Taxonomy" id="373558"/>
    <lineage>
        <taxon>Eukaryota</taxon>
        <taxon>Viridiplantae</taxon>
        <taxon>Streptophyta</taxon>
        <taxon>Embryophyta</taxon>
        <taxon>Tracheophyta</taxon>
        <taxon>Polypodiopsida</taxon>
        <taxon>Polypodiidae</taxon>
        <taxon>Polypodiales</taxon>
        <taxon>Polypodiineae</taxon>
        <taxon>Lomariopsidaceae</taxon>
        <taxon>Lomariopsis</taxon>
    </lineage>
</organism>
<proteinExistence type="inferred from homology"/>
<keyword evidence="4 8" id="KW-0808">Transferase</keyword>
<evidence type="ECO:0000256" key="8">
    <source>
        <dbReference type="HAMAP-Rule" id="MF_01323"/>
    </source>
</evidence>
<dbReference type="GO" id="GO:0003677">
    <property type="term" value="F:DNA binding"/>
    <property type="evidence" value="ECO:0007669"/>
    <property type="project" value="UniProtKB-UniRule"/>
</dbReference>
<dbReference type="InterPro" id="IPR042102">
    <property type="entry name" value="RNA_pol_Rpb1_3_sf"/>
</dbReference>
<comment type="cofactor">
    <cofactor evidence="8">
        <name>Mg(2+)</name>
        <dbReference type="ChEBI" id="CHEBI:18420"/>
    </cofactor>
    <text evidence="8">Binds 1 Mg(2+) ion per subunit.</text>
</comment>
<dbReference type="SMART" id="SM00663">
    <property type="entry name" value="RPOLA_N"/>
    <property type="match status" value="1"/>
</dbReference>
<feature type="binding site" evidence="8">
    <location>
        <position position="493"/>
    </location>
    <ligand>
        <name>Mg(2+)</name>
        <dbReference type="ChEBI" id="CHEBI:18420"/>
    </ligand>
</feature>
<dbReference type="InterPro" id="IPR006592">
    <property type="entry name" value="RNA_pol_N"/>
</dbReference>
<dbReference type="Gene3D" id="2.40.40.20">
    <property type="match status" value="1"/>
</dbReference>
<comment type="subunit">
    <text evidence="8">In plastids the minimal PEP RNA polymerase catalytic core is composed of four subunits: alpha, beta, beta', and beta''. When a (nuclear-encoded) sigma factor is associated with the core the holoenzyme is formed, which can initiate transcription.</text>
</comment>
<feature type="binding site" evidence="8">
    <location>
        <position position="495"/>
    </location>
    <ligand>
        <name>Mg(2+)</name>
        <dbReference type="ChEBI" id="CHEBI:18420"/>
    </ligand>
</feature>
<dbReference type="GeneID" id="41794669"/>
<dbReference type="Gene3D" id="1.10.274.100">
    <property type="entry name" value="RNA polymerase Rpb1, domain 3"/>
    <property type="match status" value="1"/>
</dbReference>
<keyword evidence="11" id="KW-0150">Chloroplast</keyword>
<comment type="cofactor">
    <cofactor evidence="8">
        <name>Zn(2+)</name>
        <dbReference type="ChEBI" id="CHEBI:29105"/>
    </cofactor>
    <text evidence="8">Binds 1 Zn(2+) ion per subunit.</text>
</comment>
<geneLocation type="chloroplast" evidence="11"/>
<evidence type="ECO:0000256" key="9">
    <source>
        <dbReference type="RuleBase" id="RU004279"/>
    </source>
</evidence>
<comment type="catalytic activity">
    <reaction evidence="7 8 9">
        <text>RNA(n) + a ribonucleoside 5'-triphosphate = RNA(n+1) + diphosphate</text>
        <dbReference type="Rhea" id="RHEA:21248"/>
        <dbReference type="Rhea" id="RHEA-COMP:14527"/>
        <dbReference type="Rhea" id="RHEA-COMP:17342"/>
        <dbReference type="ChEBI" id="CHEBI:33019"/>
        <dbReference type="ChEBI" id="CHEBI:61557"/>
        <dbReference type="ChEBI" id="CHEBI:140395"/>
        <dbReference type="EC" id="2.7.7.6"/>
    </reaction>
</comment>
<dbReference type="InterPro" id="IPR034678">
    <property type="entry name" value="RNApol_RpoC1"/>
</dbReference>
<keyword evidence="8" id="KW-0479">Metal-binding</keyword>
<keyword evidence="11" id="KW-0934">Plastid</keyword>
<evidence type="ECO:0000313" key="11">
    <source>
        <dbReference type="EMBL" id="QEG57427.1"/>
    </source>
</evidence>
<dbReference type="GO" id="GO:0008270">
    <property type="term" value="F:zinc ion binding"/>
    <property type="evidence" value="ECO:0007669"/>
    <property type="project" value="UniProtKB-UniRule"/>
</dbReference>
<comment type="function">
    <text evidence="1 8 9">DNA-dependent RNA polymerase catalyzes the transcription of DNA into RNA using the four ribonucleoside triphosphates as substrates.</text>
</comment>